<sequence length="108" mass="12611">MLPPPFSSTFHYFLISIRDRGRVIRFALVESFEETSEQIDARRIRTAFPSHLHTMEPDGSLLPSSKRRFFAFFLNYLYIEFKRILAADSKFVMTTALFNKHCCVGGIR</sequence>
<proteinExistence type="predicted"/>
<dbReference type="Proteomes" id="UP001054837">
    <property type="component" value="Unassembled WGS sequence"/>
</dbReference>
<dbReference type="EMBL" id="BPLQ01006472">
    <property type="protein sequence ID" value="GIY22705.1"/>
    <property type="molecule type" value="Genomic_DNA"/>
</dbReference>
<organism evidence="1 2">
    <name type="scientific">Caerostris darwini</name>
    <dbReference type="NCBI Taxonomy" id="1538125"/>
    <lineage>
        <taxon>Eukaryota</taxon>
        <taxon>Metazoa</taxon>
        <taxon>Ecdysozoa</taxon>
        <taxon>Arthropoda</taxon>
        <taxon>Chelicerata</taxon>
        <taxon>Arachnida</taxon>
        <taxon>Araneae</taxon>
        <taxon>Araneomorphae</taxon>
        <taxon>Entelegynae</taxon>
        <taxon>Araneoidea</taxon>
        <taxon>Araneidae</taxon>
        <taxon>Caerostris</taxon>
    </lineage>
</organism>
<dbReference type="AlphaFoldDB" id="A0AAV4RML9"/>
<protein>
    <submittedName>
        <fullName evidence="1">Uncharacterized protein</fullName>
    </submittedName>
</protein>
<evidence type="ECO:0000313" key="1">
    <source>
        <dbReference type="EMBL" id="GIY22705.1"/>
    </source>
</evidence>
<comment type="caution">
    <text evidence="1">The sequence shown here is derived from an EMBL/GenBank/DDBJ whole genome shotgun (WGS) entry which is preliminary data.</text>
</comment>
<reference evidence="1 2" key="1">
    <citation type="submission" date="2021-06" db="EMBL/GenBank/DDBJ databases">
        <title>Caerostris darwini draft genome.</title>
        <authorList>
            <person name="Kono N."/>
            <person name="Arakawa K."/>
        </authorList>
    </citation>
    <scope>NUCLEOTIDE SEQUENCE [LARGE SCALE GENOMIC DNA]</scope>
</reference>
<accession>A0AAV4RML9</accession>
<keyword evidence="2" id="KW-1185">Reference proteome</keyword>
<evidence type="ECO:0000313" key="2">
    <source>
        <dbReference type="Proteomes" id="UP001054837"/>
    </source>
</evidence>
<name>A0AAV4RML9_9ARAC</name>
<gene>
    <name evidence="1" type="ORF">CDAR_204001</name>
</gene>